<evidence type="ECO:0000259" key="2">
    <source>
        <dbReference type="Pfam" id="PF24864"/>
    </source>
</evidence>
<feature type="compositionally biased region" description="Basic residues" evidence="1">
    <location>
        <begin position="297"/>
        <end position="306"/>
    </location>
</feature>
<dbReference type="OrthoDB" id="5413827at2759"/>
<organism evidence="3 4">
    <name type="scientific">Pseudocercospora fuligena</name>
    <dbReference type="NCBI Taxonomy" id="685502"/>
    <lineage>
        <taxon>Eukaryota</taxon>
        <taxon>Fungi</taxon>
        <taxon>Dikarya</taxon>
        <taxon>Ascomycota</taxon>
        <taxon>Pezizomycotina</taxon>
        <taxon>Dothideomycetes</taxon>
        <taxon>Dothideomycetidae</taxon>
        <taxon>Mycosphaerellales</taxon>
        <taxon>Mycosphaerellaceae</taxon>
        <taxon>Pseudocercospora</taxon>
    </lineage>
</organism>
<dbReference type="PANTHER" id="PTHR38790:SF4">
    <property type="entry name" value="2EXR DOMAIN-CONTAINING PROTEIN"/>
    <property type="match status" value="1"/>
</dbReference>
<keyword evidence="4" id="KW-1185">Reference proteome</keyword>
<feature type="region of interest" description="Disordered" evidence="1">
    <location>
        <begin position="255"/>
        <end position="306"/>
    </location>
</feature>
<feature type="domain" description="DUF7730" evidence="2">
    <location>
        <begin position="32"/>
        <end position="164"/>
    </location>
</feature>
<sequence>MPPKQRKRTLRLLATKKRPPAATRATTARNATDSRLLALPAELRNRIYGFVLSGQVLHINNAGHLSVVCVANMDTTAAAEDYEASKITENLELCCNLHKRCFRADQQYSTALLQVCREINTEAALLPFSGNTFVMTMAGSLGAFLEGLHIKQRKAIQSIHLQHSAAVGRIAKLGGNMTTHLTGLRHVTVGMSCYHFPHMRQPLKAQAEQIERLGRGQLENVSIMLVRSFPDERRLEMGPENWQVWAKELERALSLPKEAREEDMDQKKREKAEKSEAREAKKAQEKEVADQASAARRERRGLRVLR</sequence>
<name>A0A8H6RHU9_9PEZI</name>
<protein>
    <recommendedName>
        <fullName evidence="2">DUF7730 domain-containing protein</fullName>
    </recommendedName>
</protein>
<evidence type="ECO:0000256" key="1">
    <source>
        <dbReference type="SAM" id="MobiDB-lite"/>
    </source>
</evidence>
<reference evidence="3" key="1">
    <citation type="submission" date="2020-04" db="EMBL/GenBank/DDBJ databases">
        <title>Draft genome resource of the tomato pathogen Pseudocercospora fuligena.</title>
        <authorList>
            <person name="Zaccaron A."/>
        </authorList>
    </citation>
    <scope>NUCLEOTIDE SEQUENCE</scope>
    <source>
        <strain evidence="3">PF001</strain>
    </source>
</reference>
<evidence type="ECO:0000313" key="3">
    <source>
        <dbReference type="EMBL" id="KAF7190311.1"/>
    </source>
</evidence>
<gene>
    <name evidence="3" type="ORF">HII31_08642</name>
</gene>
<comment type="caution">
    <text evidence="3">The sequence shown here is derived from an EMBL/GenBank/DDBJ whole genome shotgun (WGS) entry which is preliminary data.</text>
</comment>
<dbReference type="Pfam" id="PF24864">
    <property type="entry name" value="DUF7730"/>
    <property type="match status" value="1"/>
</dbReference>
<dbReference type="PANTHER" id="PTHR38790">
    <property type="entry name" value="2EXR DOMAIN-CONTAINING PROTEIN-RELATED"/>
    <property type="match status" value="1"/>
</dbReference>
<feature type="compositionally biased region" description="Basic and acidic residues" evidence="1">
    <location>
        <begin position="255"/>
        <end position="289"/>
    </location>
</feature>
<accession>A0A8H6RHU9</accession>
<dbReference type="InterPro" id="IPR056632">
    <property type="entry name" value="DUF7730"/>
</dbReference>
<evidence type="ECO:0000313" key="4">
    <source>
        <dbReference type="Proteomes" id="UP000660729"/>
    </source>
</evidence>
<dbReference type="EMBL" id="JABCIY010000175">
    <property type="protein sequence ID" value="KAF7190311.1"/>
    <property type="molecule type" value="Genomic_DNA"/>
</dbReference>
<dbReference type="AlphaFoldDB" id="A0A8H6RHU9"/>
<dbReference type="Proteomes" id="UP000660729">
    <property type="component" value="Unassembled WGS sequence"/>
</dbReference>
<proteinExistence type="predicted"/>